<dbReference type="AlphaFoldDB" id="A0A7W4VZ10"/>
<name>A0A7W4VZ10_9ACTN</name>
<gene>
    <name evidence="2" type="ORF">FHU40_003750</name>
</gene>
<evidence type="ECO:0000256" key="1">
    <source>
        <dbReference type="SAM" id="Phobius"/>
    </source>
</evidence>
<proteinExistence type="predicted"/>
<evidence type="ECO:0000313" key="3">
    <source>
        <dbReference type="Proteomes" id="UP000589626"/>
    </source>
</evidence>
<accession>A0A7W4VZ10</accession>
<dbReference type="Proteomes" id="UP000589626">
    <property type="component" value="Unassembled WGS sequence"/>
</dbReference>
<dbReference type="RefSeq" id="WP_183593686.1">
    <property type="nucleotide sequence ID" value="NZ_JACHWR010000002.1"/>
</dbReference>
<evidence type="ECO:0000313" key="2">
    <source>
        <dbReference type="EMBL" id="MBB3043932.1"/>
    </source>
</evidence>
<feature type="transmembrane region" description="Helical" evidence="1">
    <location>
        <begin position="14"/>
        <end position="33"/>
    </location>
</feature>
<keyword evidence="3" id="KW-1185">Reference proteome</keyword>
<comment type="caution">
    <text evidence="2">The sequence shown here is derived from an EMBL/GenBank/DDBJ whole genome shotgun (WGS) entry which is preliminary data.</text>
</comment>
<protein>
    <submittedName>
        <fullName evidence="2">Uncharacterized protein</fullName>
    </submittedName>
</protein>
<reference evidence="2 3" key="1">
    <citation type="submission" date="2020-08" db="EMBL/GenBank/DDBJ databases">
        <title>Sequencing the genomes of 1000 actinobacteria strains.</title>
        <authorList>
            <person name="Klenk H.-P."/>
        </authorList>
    </citation>
    <scope>NUCLEOTIDE SEQUENCE [LARGE SCALE GENOMIC DNA]</scope>
    <source>
        <strain evidence="2 3">DSM 105498</strain>
    </source>
</reference>
<keyword evidence="1" id="KW-0812">Transmembrane</keyword>
<sequence length="50" mass="5482">MTSSPLHFRSRRNALLVGYLGILVGAAALYDAYEGRGRMKPFLVKFLPGA</sequence>
<keyword evidence="1" id="KW-0472">Membrane</keyword>
<organism evidence="2 3">
    <name type="scientific">Nocardioides soli</name>
    <dbReference type="NCBI Taxonomy" id="1036020"/>
    <lineage>
        <taxon>Bacteria</taxon>
        <taxon>Bacillati</taxon>
        <taxon>Actinomycetota</taxon>
        <taxon>Actinomycetes</taxon>
        <taxon>Propionibacteriales</taxon>
        <taxon>Nocardioidaceae</taxon>
        <taxon>Nocardioides</taxon>
    </lineage>
</organism>
<dbReference type="EMBL" id="JACHWR010000002">
    <property type="protein sequence ID" value="MBB3043932.1"/>
    <property type="molecule type" value="Genomic_DNA"/>
</dbReference>
<keyword evidence="1" id="KW-1133">Transmembrane helix</keyword>